<accession>A0A0F5LG69</accession>
<evidence type="ECO:0000313" key="7">
    <source>
        <dbReference type="Proteomes" id="UP000033514"/>
    </source>
</evidence>
<gene>
    <name evidence="6" type="ORF">VW35_03360</name>
</gene>
<dbReference type="SUPFAM" id="SSF53850">
    <property type="entry name" value="Periplasmic binding protein-like II"/>
    <property type="match status" value="1"/>
</dbReference>
<comment type="similarity">
    <text evidence="1">Belongs to the LysR transcriptional regulatory family.</text>
</comment>
<organism evidence="6 7">
    <name type="scientific">Devosia soli</name>
    <dbReference type="NCBI Taxonomy" id="361041"/>
    <lineage>
        <taxon>Bacteria</taxon>
        <taxon>Pseudomonadati</taxon>
        <taxon>Pseudomonadota</taxon>
        <taxon>Alphaproteobacteria</taxon>
        <taxon>Hyphomicrobiales</taxon>
        <taxon>Devosiaceae</taxon>
        <taxon>Devosia</taxon>
    </lineage>
</organism>
<protein>
    <recommendedName>
        <fullName evidence="5">HTH lysR-type domain-containing protein</fullName>
    </recommendedName>
</protein>
<evidence type="ECO:0000256" key="3">
    <source>
        <dbReference type="ARBA" id="ARBA00023125"/>
    </source>
</evidence>
<dbReference type="Proteomes" id="UP000033514">
    <property type="component" value="Unassembled WGS sequence"/>
</dbReference>
<feature type="domain" description="HTH lysR-type" evidence="5">
    <location>
        <begin position="1"/>
        <end position="53"/>
    </location>
</feature>
<evidence type="ECO:0000259" key="5">
    <source>
        <dbReference type="PROSITE" id="PS50931"/>
    </source>
</evidence>
<dbReference type="PROSITE" id="PS50931">
    <property type="entry name" value="HTH_LYSR"/>
    <property type="match status" value="1"/>
</dbReference>
<dbReference type="AlphaFoldDB" id="A0A0F5LG69"/>
<dbReference type="InterPro" id="IPR058163">
    <property type="entry name" value="LysR-type_TF_proteobact-type"/>
</dbReference>
<evidence type="ECO:0000313" key="6">
    <source>
        <dbReference type="EMBL" id="KKB81189.1"/>
    </source>
</evidence>
<dbReference type="GO" id="GO:0003700">
    <property type="term" value="F:DNA-binding transcription factor activity"/>
    <property type="evidence" value="ECO:0007669"/>
    <property type="project" value="InterPro"/>
</dbReference>
<dbReference type="STRING" id="361041.VW35_03360"/>
<evidence type="ECO:0000256" key="1">
    <source>
        <dbReference type="ARBA" id="ARBA00009437"/>
    </source>
</evidence>
<comment type="caution">
    <text evidence="6">The sequence shown here is derived from an EMBL/GenBank/DDBJ whole genome shotgun (WGS) entry which is preliminary data.</text>
</comment>
<dbReference type="Pfam" id="PF00126">
    <property type="entry name" value="HTH_1"/>
    <property type="match status" value="1"/>
</dbReference>
<reference evidence="6 7" key="1">
    <citation type="submission" date="2015-03" db="EMBL/GenBank/DDBJ databases">
        <authorList>
            <person name="Hassan Y.I."/>
            <person name="Lepp D."/>
            <person name="Zhou T."/>
        </authorList>
    </citation>
    <scope>NUCLEOTIDE SEQUENCE [LARGE SCALE GENOMIC DNA]</scope>
    <source>
        <strain evidence="6 7">GH2-10</strain>
    </source>
</reference>
<proteinExistence type="inferred from homology"/>
<keyword evidence="4" id="KW-0804">Transcription</keyword>
<keyword evidence="7" id="KW-1185">Reference proteome</keyword>
<dbReference type="Gene3D" id="1.10.10.10">
    <property type="entry name" value="Winged helix-like DNA-binding domain superfamily/Winged helix DNA-binding domain"/>
    <property type="match status" value="1"/>
</dbReference>
<keyword evidence="3" id="KW-0238">DNA-binding</keyword>
<dbReference type="Pfam" id="PF03466">
    <property type="entry name" value="LysR_substrate"/>
    <property type="match status" value="1"/>
</dbReference>
<dbReference type="GO" id="GO:0003677">
    <property type="term" value="F:DNA binding"/>
    <property type="evidence" value="ECO:0007669"/>
    <property type="project" value="UniProtKB-KW"/>
</dbReference>
<evidence type="ECO:0000256" key="2">
    <source>
        <dbReference type="ARBA" id="ARBA00023015"/>
    </source>
</evidence>
<name>A0A0F5LG69_9HYPH</name>
<sequence>MRAFEAAARYKSLVRAADELCVTPTAVSHQIRLLEDFLQTKLFLRKNSRLELTADSRACLGKLTNALDLIDEALISLVAPVDDRQRIMVGASASVASLWLMPRMSHFVEAAPEIDVTVTTFVKRQDIENDDTDLWICNWQTAVDRRIEPLMEEEIIPVCSPELAARYGNRWGDILREVPLIHQDRVKAESGPYPDWDRYLREYGINRSDIIKGPRFNQSSPSIEAARIGLGAILGRSLLIEELLQTGKLVQIGEAYPIRSPYYLVSSWTPTAPKTVNRFKDWLFNEVRGPVASRAVVPA</sequence>
<keyword evidence="2" id="KW-0805">Transcription regulation</keyword>
<evidence type="ECO:0000256" key="4">
    <source>
        <dbReference type="ARBA" id="ARBA00023163"/>
    </source>
</evidence>
<dbReference type="InterPro" id="IPR036388">
    <property type="entry name" value="WH-like_DNA-bd_sf"/>
</dbReference>
<dbReference type="SUPFAM" id="SSF46785">
    <property type="entry name" value="Winged helix' DNA-binding domain"/>
    <property type="match status" value="1"/>
</dbReference>
<dbReference type="Gene3D" id="3.40.190.10">
    <property type="entry name" value="Periplasmic binding protein-like II"/>
    <property type="match status" value="2"/>
</dbReference>
<dbReference type="InterPro" id="IPR000847">
    <property type="entry name" value="LysR_HTH_N"/>
</dbReference>
<dbReference type="PANTHER" id="PTHR30537">
    <property type="entry name" value="HTH-TYPE TRANSCRIPTIONAL REGULATOR"/>
    <property type="match status" value="1"/>
</dbReference>
<dbReference type="PANTHER" id="PTHR30537:SF5">
    <property type="entry name" value="HTH-TYPE TRANSCRIPTIONAL ACTIVATOR TTDR-RELATED"/>
    <property type="match status" value="1"/>
</dbReference>
<dbReference type="PATRIC" id="fig|361041.3.peg.4068"/>
<dbReference type="InterPro" id="IPR005119">
    <property type="entry name" value="LysR_subst-bd"/>
</dbReference>
<dbReference type="InterPro" id="IPR036390">
    <property type="entry name" value="WH_DNA-bd_sf"/>
</dbReference>
<dbReference type="EMBL" id="LAJG01000005">
    <property type="protein sequence ID" value="KKB81189.1"/>
    <property type="molecule type" value="Genomic_DNA"/>
</dbReference>